<keyword evidence="7" id="KW-1185">Reference proteome</keyword>
<evidence type="ECO:0000259" key="5">
    <source>
        <dbReference type="PROSITE" id="PS01124"/>
    </source>
</evidence>
<feature type="compositionally biased region" description="Polar residues" evidence="4">
    <location>
        <begin position="1"/>
        <end position="12"/>
    </location>
</feature>
<dbReference type="SUPFAM" id="SSF46689">
    <property type="entry name" value="Homeodomain-like"/>
    <property type="match status" value="2"/>
</dbReference>
<keyword evidence="2" id="KW-0238">DNA-binding</keyword>
<feature type="domain" description="HTH araC/xylS-type" evidence="5">
    <location>
        <begin position="234"/>
        <end position="332"/>
    </location>
</feature>
<dbReference type="Gene3D" id="3.40.50.880">
    <property type="match status" value="1"/>
</dbReference>
<dbReference type="PROSITE" id="PS01124">
    <property type="entry name" value="HTH_ARAC_FAMILY_2"/>
    <property type="match status" value="1"/>
</dbReference>
<dbReference type="SUPFAM" id="SSF52317">
    <property type="entry name" value="Class I glutamine amidotransferase-like"/>
    <property type="match status" value="1"/>
</dbReference>
<evidence type="ECO:0000313" key="6">
    <source>
        <dbReference type="EMBL" id="VWC05560.1"/>
    </source>
</evidence>
<dbReference type="AlphaFoldDB" id="A0A6J5E298"/>
<dbReference type="Gene3D" id="1.10.10.60">
    <property type="entry name" value="Homeodomain-like"/>
    <property type="match status" value="2"/>
</dbReference>
<dbReference type="InterPro" id="IPR018060">
    <property type="entry name" value="HTH_AraC"/>
</dbReference>
<feature type="region of interest" description="Disordered" evidence="4">
    <location>
        <begin position="1"/>
        <end position="20"/>
    </location>
</feature>
<dbReference type="InterPro" id="IPR050204">
    <property type="entry name" value="AraC_XylS_family_regulators"/>
</dbReference>
<accession>A0A6J5E298</accession>
<keyword evidence="1" id="KW-0805">Transcription regulation</keyword>
<dbReference type="SMART" id="SM00342">
    <property type="entry name" value="HTH_ARAC"/>
    <property type="match status" value="1"/>
</dbReference>
<dbReference type="Proteomes" id="UP000494330">
    <property type="component" value="Unassembled WGS sequence"/>
</dbReference>
<dbReference type="InterPro" id="IPR009057">
    <property type="entry name" value="Homeodomain-like_sf"/>
</dbReference>
<proteinExistence type="predicted"/>
<dbReference type="InterPro" id="IPR029062">
    <property type="entry name" value="Class_I_gatase-like"/>
</dbReference>
<evidence type="ECO:0000256" key="1">
    <source>
        <dbReference type="ARBA" id="ARBA00023015"/>
    </source>
</evidence>
<evidence type="ECO:0000256" key="2">
    <source>
        <dbReference type="ARBA" id="ARBA00023125"/>
    </source>
</evidence>
<keyword evidence="3" id="KW-0804">Transcription</keyword>
<dbReference type="EMBL" id="CABVQD010000020">
    <property type="protein sequence ID" value="VWC05560.1"/>
    <property type="molecule type" value="Genomic_DNA"/>
</dbReference>
<dbReference type="PANTHER" id="PTHR46796:SF6">
    <property type="entry name" value="ARAC SUBFAMILY"/>
    <property type="match status" value="1"/>
</dbReference>
<organism evidence="6 7">
    <name type="scientific">Burkholderia paludis</name>
    <dbReference type="NCBI Taxonomy" id="1506587"/>
    <lineage>
        <taxon>Bacteria</taxon>
        <taxon>Pseudomonadati</taxon>
        <taxon>Pseudomonadota</taxon>
        <taxon>Betaproteobacteria</taxon>
        <taxon>Burkholderiales</taxon>
        <taxon>Burkholderiaceae</taxon>
        <taxon>Burkholderia</taxon>
        <taxon>Burkholderia cepacia complex</taxon>
    </lineage>
</organism>
<evidence type="ECO:0000256" key="4">
    <source>
        <dbReference type="SAM" id="MobiDB-lite"/>
    </source>
</evidence>
<evidence type="ECO:0000256" key="3">
    <source>
        <dbReference type="ARBA" id="ARBA00023163"/>
    </source>
</evidence>
<name>A0A6J5E298_9BURK</name>
<reference evidence="6 7" key="1">
    <citation type="submission" date="2019-09" db="EMBL/GenBank/DDBJ databases">
        <authorList>
            <person name="Depoorter E."/>
        </authorList>
    </citation>
    <scope>NUCLEOTIDE SEQUENCE [LARGE SCALE GENOMIC DNA]</scope>
    <source>
        <strain evidence="6">LMG 30113</strain>
    </source>
</reference>
<dbReference type="PANTHER" id="PTHR46796">
    <property type="entry name" value="HTH-TYPE TRANSCRIPTIONAL ACTIVATOR RHAS-RELATED"/>
    <property type="match status" value="1"/>
</dbReference>
<evidence type="ECO:0000313" key="7">
    <source>
        <dbReference type="Proteomes" id="UP000494330"/>
    </source>
</evidence>
<dbReference type="GO" id="GO:0003700">
    <property type="term" value="F:DNA-binding transcription factor activity"/>
    <property type="evidence" value="ECO:0007669"/>
    <property type="project" value="InterPro"/>
</dbReference>
<protein>
    <submittedName>
        <fullName evidence="6">AraC family transcriptional regulator</fullName>
    </submittedName>
</protein>
<sequence length="358" mass="38896">MQTVSNHSSAGFTVNRGRGPGNGHQRASVIVLLLEGFPIMQMGKLAAVFELANQLGRADGAFVDHYELRLYSVHGGPVRSSSGVGIWTDAARTLDASVVHAMFVLGGQGGIDDPDELDEQLIAWLRYAHRRARVVRGSSGGRKLLTQMHLPQKEVEKASPDMDGGRALQVGPDAADYAGDEDDGPFSDALSIVRVDMGYEVAQEIVACMVSGANRRLTDVLFGARVARASTLIRMAAHHLRVNSENRISIAEAAQAAAMSERNFLRRFKNEIGVTPTEFVLRIRLEKACRMLIETDLPADKVARRTGLGSGDRMAKLFRQHLQTSPTEYRTAARKGGDASAEMLYASDLSDWMSGTTS</sequence>
<gene>
    <name evidence="6" type="ORF">BPA30113_04962</name>
</gene>
<dbReference type="Pfam" id="PF12833">
    <property type="entry name" value="HTH_18"/>
    <property type="match status" value="1"/>
</dbReference>
<dbReference type="GO" id="GO:0043565">
    <property type="term" value="F:sequence-specific DNA binding"/>
    <property type="evidence" value="ECO:0007669"/>
    <property type="project" value="InterPro"/>
</dbReference>